<dbReference type="GO" id="GO:0070880">
    <property type="term" value="P:fungal-type cell wall beta-glucan biosynthetic process"/>
    <property type="evidence" value="ECO:0007669"/>
    <property type="project" value="TreeGrafter"/>
</dbReference>
<dbReference type="Pfam" id="PF09346">
    <property type="entry name" value="SMI1_KNR4"/>
    <property type="match status" value="1"/>
</dbReference>
<reference evidence="3" key="1">
    <citation type="submission" date="2021-03" db="EMBL/GenBank/DDBJ databases">
        <authorList>
            <person name="Palmer J.M."/>
        </authorList>
    </citation>
    <scope>NUCLEOTIDE SEQUENCE</scope>
    <source>
        <strain evidence="3">ARV_011</strain>
    </source>
</reference>
<accession>A0A9P7VCW9</accession>
<dbReference type="Proteomes" id="UP000790833">
    <property type="component" value="Unassembled WGS sequence"/>
</dbReference>
<dbReference type="GeneID" id="66115534"/>
<dbReference type="RefSeq" id="XP_043051320.1">
    <property type="nucleotide sequence ID" value="XM_043192932.1"/>
</dbReference>
<feature type="region of interest" description="Disordered" evidence="1">
    <location>
        <begin position="459"/>
        <end position="480"/>
    </location>
</feature>
<comment type="caution">
    <text evidence="3">The sequence shown here is derived from an EMBL/GenBank/DDBJ whole genome shotgun (WGS) entry which is preliminary data.</text>
</comment>
<name>A0A9P7VCW9_9ASCO</name>
<evidence type="ECO:0000256" key="1">
    <source>
        <dbReference type="SAM" id="MobiDB-lite"/>
    </source>
</evidence>
<dbReference type="AlphaFoldDB" id="A0A9P7VCW9"/>
<sequence>MILYSEYDSRKSFNRINKPETSLLFSQENSSSHELGSGGGEGEVGDSSGMEGVHEVRLAWRHIRHSLSKTCPDLLQTLQGKCTDNDLEEFQKDLNIKLPPCVIEFYKLTDGQLNFGVDNMIYGLLFGLKLLSLDEILVQTETWRKVAKVVNQLFAADSKLSKLSSTHTFQSALNKKLSGSTDLLISYNESRATTPGSSKSMEEVETGQGLGQQSILLVDFSKLPKQYSVPLGAIHQSFAHPQWIPMISDDVGNYIGIDLSPPPNGPGNWGQVILFGREFDTKFKVANNWGDFLLIFANDLEIGNYDLKRPEKSVDLDMIVGQEGDLVFVDKQHNNSIEIPYLEALKERSINNWIKSLKKVEELDDDSKNLLANLQSKKRNYDSLKSLNLHSIDTEIEKNLSSIDGMNTPLNSGSLDIRRATRISNATERTSTGDDTTLVTSKGSPKLEYSKSLTIGITYNDIAHDEDDEDDDDDDDDDDD</sequence>
<dbReference type="EMBL" id="JAHMUF010000002">
    <property type="protein sequence ID" value="KAG7195775.1"/>
    <property type="molecule type" value="Genomic_DNA"/>
</dbReference>
<dbReference type="PANTHER" id="PTHR47432:SF1">
    <property type="entry name" value="CELL WALL ASSEMBLY REGULATOR SMI1"/>
    <property type="match status" value="1"/>
</dbReference>
<dbReference type="SMART" id="SM00860">
    <property type="entry name" value="SMI1_KNR4"/>
    <property type="match status" value="1"/>
</dbReference>
<dbReference type="PANTHER" id="PTHR47432">
    <property type="entry name" value="CELL WALL ASSEMBLY REGULATOR SMI1"/>
    <property type="match status" value="1"/>
</dbReference>
<feature type="region of interest" description="Disordered" evidence="1">
    <location>
        <begin position="27"/>
        <end position="49"/>
    </location>
</feature>
<proteinExistence type="predicted"/>
<evidence type="ECO:0000313" key="4">
    <source>
        <dbReference type="Proteomes" id="UP000790833"/>
    </source>
</evidence>
<evidence type="ECO:0000259" key="2">
    <source>
        <dbReference type="SMART" id="SM00860"/>
    </source>
</evidence>
<keyword evidence="4" id="KW-1185">Reference proteome</keyword>
<feature type="region of interest" description="Disordered" evidence="1">
    <location>
        <begin position="423"/>
        <end position="443"/>
    </location>
</feature>
<dbReference type="InterPro" id="IPR018958">
    <property type="entry name" value="Knr4/Smi1-like_dom"/>
</dbReference>
<protein>
    <recommendedName>
        <fullName evidence="2">Knr4/Smi1-like domain-containing protein</fullName>
    </recommendedName>
</protein>
<dbReference type="InterPro" id="IPR037883">
    <property type="entry name" value="Knr4/Smi1-like_sf"/>
</dbReference>
<organism evidence="3 4">
    <name type="scientific">Scheffersomyces spartinae</name>
    <dbReference type="NCBI Taxonomy" id="45513"/>
    <lineage>
        <taxon>Eukaryota</taxon>
        <taxon>Fungi</taxon>
        <taxon>Dikarya</taxon>
        <taxon>Ascomycota</taxon>
        <taxon>Saccharomycotina</taxon>
        <taxon>Pichiomycetes</taxon>
        <taxon>Debaryomycetaceae</taxon>
        <taxon>Scheffersomyces</taxon>
    </lineage>
</organism>
<feature type="domain" description="Knr4/Smi1-like" evidence="2">
    <location>
        <begin position="81"/>
        <end position="295"/>
    </location>
</feature>
<dbReference type="SUPFAM" id="SSF160631">
    <property type="entry name" value="SMI1/KNR4-like"/>
    <property type="match status" value="1"/>
</dbReference>
<dbReference type="GO" id="GO:0043332">
    <property type="term" value="C:mating projection tip"/>
    <property type="evidence" value="ECO:0007669"/>
    <property type="project" value="TreeGrafter"/>
</dbReference>
<dbReference type="InterPro" id="IPR051873">
    <property type="entry name" value="KNR4/SMI1_regulator"/>
</dbReference>
<dbReference type="OrthoDB" id="2305498at2759"/>
<feature type="compositionally biased region" description="Acidic residues" evidence="1">
    <location>
        <begin position="464"/>
        <end position="480"/>
    </location>
</feature>
<evidence type="ECO:0000313" key="3">
    <source>
        <dbReference type="EMBL" id="KAG7195775.1"/>
    </source>
</evidence>
<gene>
    <name evidence="3" type="ORF">KQ657_002160</name>
</gene>